<feature type="non-terminal residue" evidence="1">
    <location>
        <position position="83"/>
    </location>
</feature>
<evidence type="ECO:0000313" key="2">
    <source>
        <dbReference type="EMBL" id="CAF4704263.1"/>
    </source>
</evidence>
<dbReference type="EMBL" id="CAJOBR010002788">
    <property type="protein sequence ID" value="CAF4704263.1"/>
    <property type="molecule type" value="Genomic_DNA"/>
</dbReference>
<dbReference type="AlphaFoldDB" id="A0A817VE15"/>
<reference evidence="1" key="1">
    <citation type="submission" date="2021-02" db="EMBL/GenBank/DDBJ databases">
        <authorList>
            <person name="Nowell W R."/>
        </authorList>
    </citation>
    <scope>NUCLEOTIDE SEQUENCE</scope>
</reference>
<name>A0A817VE15_9BILA</name>
<evidence type="ECO:0000313" key="3">
    <source>
        <dbReference type="Proteomes" id="UP000663872"/>
    </source>
</evidence>
<evidence type="ECO:0000313" key="1">
    <source>
        <dbReference type="EMBL" id="CAF3341489.1"/>
    </source>
</evidence>
<dbReference type="Proteomes" id="UP000663848">
    <property type="component" value="Unassembled WGS sequence"/>
</dbReference>
<dbReference type="Proteomes" id="UP000663872">
    <property type="component" value="Unassembled WGS sequence"/>
</dbReference>
<protein>
    <submittedName>
        <fullName evidence="1">Uncharacterized protein</fullName>
    </submittedName>
</protein>
<gene>
    <name evidence="1" type="ORF">GRG538_LOCUS4666</name>
    <name evidence="2" type="ORF">QYT958_LOCUS17968</name>
</gene>
<sequence>MSLHQPPNFSSTICGNSHPNCRRRLPAILRVVPVALPVSGDLVPVALPAIVIGGIVDPARVAGIVDPARVPGMVDPARVAGIV</sequence>
<proteinExistence type="predicted"/>
<organism evidence="1 3">
    <name type="scientific">Rotaria socialis</name>
    <dbReference type="NCBI Taxonomy" id="392032"/>
    <lineage>
        <taxon>Eukaryota</taxon>
        <taxon>Metazoa</taxon>
        <taxon>Spiralia</taxon>
        <taxon>Gnathifera</taxon>
        <taxon>Rotifera</taxon>
        <taxon>Eurotatoria</taxon>
        <taxon>Bdelloidea</taxon>
        <taxon>Philodinida</taxon>
        <taxon>Philodinidae</taxon>
        <taxon>Rotaria</taxon>
    </lineage>
</organism>
<accession>A0A817VE15</accession>
<dbReference type="EMBL" id="CAJNYT010000279">
    <property type="protein sequence ID" value="CAF3341489.1"/>
    <property type="molecule type" value="Genomic_DNA"/>
</dbReference>
<comment type="caution">
    <text evidence="1">The sequence shown here is derived from an EMBL/GenBank/DDBJ whole genome shotgun (WGS) entry which is preliminary data.</text>
</comment>